<keyword evidence="3" id="KW-1185">Reference proteome</keyword>
<dbReference type="PANTHER" id="PTHR34009">
    <property type="entry name" value="PROTEIN STAR"/>
    <property type="match status" value="1"/>
</dbReference>
<accession>A0ABQ9Z241</accession>
<evidence type="ECO:0000259" key="1">
    <source>
        <dbReference type="Pfam" id="PF05050"/>
    </source>
</evidence>
<evidence type="ECO:0000313" key="2">
    <source>
        <dbReference type="EMBL" id="KAK4006888.1"/>
    </source>
</evidence>
<evidence type="ECO:0000313" key="3">
    <source>
        <dbReference type="Proteomes" id="UP001234178"/>
    </source>
</evidence>
<dbReference type="Pfam" id="PF05050">
    <property type="entry name" value="Methyltransf_21"/>
    <property type="match status" value="1"/>
</dbReference>
<dbReference type="PANTHER" id="PTHR34009:SF2">
    <property type="entry name" value="PROTEIN STAR"/>
    <property type="match status" value="1"/>
</dbReference>
<name>A0ABQ9Z241_9CRUS</name>
<organism evidence="2 3">
    <name type="scientific">Daphnia magna</name>
    <dbReference type="NCBI Taxonomy" id="35525"/>
    <lineage>
        <taxon>Eukaryota</taxon>
        <taxon>Metazoa</taxon>
        <taxon>Ecdysozoa</taxon>
        <taxon>Arthropoda</taxon>
        <taxon>Crustacea</taxon>
        <taxon>Branchiopoda</taxon>
        <taxon>Diplostraca</taxon>
        <taxon>Cladocera</taxon>
        <taxon>Anomopoda</taxon>
        <taxon>Daphniidae</taxon>
        <taxon>Daphnia</taxon>
    </lineage>
</organism>
<reference evidence="2 3" key="1">
    <citation type="journal article" date="2023" name="Nucleic Acids Res.">
        <title>The hologenome of Daphnia magna reveals possible DNA methylation and microbiome-mediated evolution of the host genome.</title>
        <authorList>
            <person name="Chaturvedi A."/>
            <person name="Li X."/>
            <person name="Dhandapani V."/>
            <person name="Marshall H."/>
            <person name="Kissane S."/>
            <person name="Cuenca-Cambronero M."/>
            <person name="Asole G."/>
            <person name="Calvet F."/>
            <person name="Ruiz-Romero M."/>
            <person name="Marangio P."/>
            <person name="Guigo R."/>
            <person name="Rago D."/>
            <person name="Mirbahai L."/>
            <person name="Eastwood N."/>
            <person name="Colbourne J.K."/>
            <person name="Zhou J."/>
            <person name="Mallon E."/>
            <person name="Orsini L."/>
        </authorList>
    </citation>
    <scope>NUCLEOTIDE SEQUENCE [LARGE SCALE GENOMIC DNA]</scope>
    <source>
        <strain evidence="2">LRV0_1</strain>
    </source>
</reference>
<protein>
    <recommendedName>
        <fullName evidence="1">Methyltransferase FkbM domain-containing protein</fullName>
    </recommendedName>
</protein>
<dbReference type="InterPro" id="IPR053202">
    <property type="entry name" value="EGF_Rcpt_Signaling_Reg"/>
</dbReference>
<gene>
    <name evidence="2" type="ORF">OUZ56_012043</name>
</gene>
<proteinExistence type="predicted"/>
<dbReference type="InterPro" id="IPR006342">
    <property type="entry name" value="FkbM_mtfrase"/>
</dbReference>
<dbReference type="EMBL" id="JAOYFB010000002">
    <property type="protein sequence ID" value="KAK4006888.1"/>
    <property type="molecule type" value="Genomic_DNA"/>
</dbReference>
<dbReference type="Proteomes" id="UP001234178">
    <property type="component" value="Unassembled WGS sequence"/>
</dbReference>
<comment type="caution">
    <text evidence="2">The sequence shown here is derived from an EMBL/GenBank/DDBJ whole genome shotgun (WGS) entry which is preliminary data.</text>
</comment>
<feature type="domain" description="Methyltransferase FkbM" evidence="1">
    <location>
        <begin position="45"/>
        <end position="97"/>
    </location>
</feature>
<sequence>MSGSSDEGVWRSRKVTFNASGWSGSYIVNSDKEVRHDFYTENKHATEKAFDKKSVYEVQCFPLYSILLAIGRTDIDYFGLDAEGSEYKILSTVPWKKVDFKKL</sequence>